<reference evidence="1" key="1">
    <citation type="journal article" date="2014" name="Front. Microbiol.">
        <title>High frequency of phylogenetically diverse reductive dehalogenase-homologous genes in deep subseafloor sedimentary metagenomes.</title>
        <authorList>
            <person name="Kawai M."/>
            <person name="Futagami T."/>
            <person name="Toyoda A."/>
            <person name="Takaki Y."/>
            <person name="Nishi S."/>
            <person name="Hori S."/>
            <person name="Arai W."/>
            <person name="Tsubouchi T."/>
            <person name="Morono Y."/>
            <person name="Uchiyama I."/>
            <person name="Ito T."/>
            <person name="Fujiyama A."/>
            <person name="Inagaki F."/>
            <person name="Takami H."/>
        </authorList>
    </citation>
    <scope>NUCLEOTIDE SEQUENCE</scope>
    <source>
        <strain evidence="1">Expedition CK06-06</strain>
    </source>
</reference>
<dbReference type="EMBL" id="BARU01013475">
    <property type="protein sequence ID" value="GAH37260.1"/>
    <property type="molecule type" value="Genomic_DNA"/>
</dbReference>
<gene>
    <name evidence="1" type="ORF">S03H2_24312</name>
</gene>
<sequence length="199" mass="24087">LHEVIHKIFVLKRRYHLNKMYHNLLFHSLKTILYPFKFFPPRKTNSIAKAIHKIFYISSKWVLNLFRLLPNTIWFIKLKKKIQNFNLIALINSKKGFSIVSKIALQYFISYYLILKELNPDMVFMYNDNWIINTSLSVACEKLDIPHYYTERSNVLDYSNFDSTSVWFDGDINKKQLPEWDSEKERKLNERIKGYFKKY</sequence>
<feature type="non-terminal residue" evidence="1">
    <location>
        <position position="1"/>
    </location>
</feature>
<evidence type="ECO:0000313" key="1">
    <source>
        <dbReference type="EMBL" id="GAH37260.1"/>
    </source>
</evidence>
<protein>
    <submittedName>
        <fullName evidence="1">Uncharacterized protein</fullName>
    </submittedName>
</protein>
<accession>X1FXH1</accession>
<feature type="non-terminal residue" evidence="1">
    <location>
        <position position="199"/>
    </location>
</feature>
<proteinExistence type="predicted"/>
<name>X1FXH1_9ZZZZ</name>
<comment type="caution">
    <text evidence="1">The sequence shown here is derived from an EMBL/GenBank/DDBJ whole genome shotgun (WGS) entry which is preliminary data.</text>
</comment>
<organism evidence="1">
    <name type="scientific">marine sediment metagenome</name>
    <dbReference type="NCBI Taxonomy" id="412755"/>
    <lineage>
        <taxon>unclassified sequences</taxon>
        <taxon>metagenomes</taxon>
        <taxon>ecological metagenomes</taxon>
    </lineage>
</organism>
<dbReference type="AlphaFoldDB" id="X1FXH1"/>